<keyword evidence="4 11" id="KW-0812">Transmembrane</keyword>
<evidence type="ECO:0000313" key="15">
    <source>
        <dbReference type="EMBL" id="GFR52224.1"/>
    </source>
</evidence>
<evidence type="ECO:0000256" key="5">
    <source>
        <dbReference type="ARBA" id="ARBA00022882"/>
    </source>
</evidence>
<dbReference type="InterPro" id="IPR041647">
    <property type="entry name" value="IRK_C"/>
</dbReference>
<keyword evidence="2 11" id="KW-0813">Transport</keyword>
<evidence type="ECO:0000256" key="10">
    <source>
        <dbReference type="ARBA" id="ARBA00023303"/>
    </source>
</evidence>
<dbReference type="InterPro" id="IPR016449">
    <property type="entry name" value="K_chnl_inward-rec_Kir"/>
</dbReference>
<evidence type="ECO:0000256" key="3">
    <source>
        <dbReference type="ARBA" id="ARBA00022538"/>
    </source>
</evidence>
<dbReference type="Pfam" id="PF17655">
    <property type="entry name" value="IRK_C"/>
    <property type="match status" value="1"/>
</dbReference>
<evidence type="ECO:0000256" key="9">
    <source>
        <dbReference type="ARBA" id="ARBA00023136"/>
    </source>
</evidence>
<dbReference type="GO" id="GO:0005242">
    <property type="term" value="F:inward rectifier potassium channel activity"/>
    <property type="evidence" value="ECO:0007669"/>
    <property type="project" value="InterPro"/>
</dbReference>
<feature type="domain" description="Potassium channel inwardly rectifying transmembrane" evidence="13">
    <location>
        <begin position="57"/>
        <end position="168"/>
    </location>
</feature>
<comment type="caution">
    <text evidence="15">The sequence shown here is derived from an EMBL/GenBank/DDBJ whole genome shotgun (WGS) entry which is preliminary data.</text>
</comment>
<evidence type="ECO:0000313" key="16">
    <source>
        <dbReference type="Proteomes" id="UP001054857"/>
    </source>
</evidence>
<accession>A0AAD3E417</accession>
<dbReference type="GO" id="GO:1990573">
    <property type="term" value="P:potassium ion import across plasma membrane"/>
    <property type="evidence" value="ECO:0007669"/>
    <property type="project" value="TreeGrafter"/>
</dbReference>
<evidence type="ECO:0000256" key="12">
    <source>
        <dbReference type="SAM" id="Phobius"/>
    </source>
</evidence>
<evidence type="ECO:0000259" key="14">
    <source>
        <dbReference type="Pfam" id="PF17655"/>
    </source>
</evidence>
<dbReference type="InterPro" id="IPR013518">
    <property type="entry name" value="K_chnl_inward-rec_Kir_cyto"/>
</dbReference>
<gene>
    <name evidence="15" type="ORF">Agub_g14674</name>
</gene>
<keyword evidence="10 11" id="KW-0407">Ion channel</keyword>
<dbReference type="Gene3D" id="2.60.40.1400">
    <property type="entry name" value="G protein-activated inward rectifier potassium channel 1"/>
    <property type="match status" value="1"/>
</dbReference>
<proteinExistence type="inferred from homology"/>
<organism evidence="15 16">
    <name type="scientific">Astrephomene gubernaculifera</name>
    <dbReference type="NCBI Taxonomy" id="47775"/>
    <lineage>
        <taxon>Eukaryota</taxon>
        <taxon>Viridiplantae</taxon>
        <taxon>Chlorophyta</taxon>
        <taxon>core chlorophytes</taxon>
        <taxon>Chlorophyceae</taxon>
        <taxon>CS clade</taxon>
        <taxon>Chlamydomonadales</taxon>
        <taxon>Astrephomenaceae</taxon>
        <taxon>Astrephomene</taxon>
    </lineage>
</organism>
<dbReference type="Gene3D" id="1.10.287.70">
    <property type="match status" value="1"/>
</dbReference>
<evidence type="ECO:0000256" key="7">
    <source>
        <dbReference type="ARBA" id="ARBA00022989"/>
    </source>
</evidence>
<dbReference type="InterPro" id="IPR040445">
    <property type="entry name" value="Kir_TM"/>
</dbReference>
<dbReference type="GO" id="GO:0034765">
    <property type="term" value="P:regulation of monoatomic ion transmembrane transport"/>
    <property type="evidence" value="ECO:0007669"/>
    <property type="project" value="TreeGrafter"/>
</dbReference>
<protein>
    <submittedName>
        <fullName evidence="15">Uncharacterized protein</fullName>
    </submittedName>
</protein>
<comment type="subcellular location">
    <subcellularLocation>
        <location evidence="1 11">Membrane</location>
        <topology evidence="1 11">Multi-pass membrane protein</topology>
    </subcellularLocation>
</comment>
<dbReference type="GO" id="GO:0005886">
    <property type="term" value="C:plasma membrane"/>
    <property type="evidence" value="ECO:0007669"/>
    <property type="project" value="TreeGrafter"/>
</dbReference>
<feature type="domain" description="Inward rectifier potassium channel C-terminal" evidence="14">
    <location>
        <begin position="175"/>
        <end position="339"/>
    </location>
</feature>
<evidence type="ECO:0000256" key="1">
    <source>
        <dbReference type="ARBA" id="ARBA00004141"/>
    </source>
</evidence>
<feature type="non-terminal residue" evidence="15">
    <location>
        <position position="1"/>
    </location>
</feature>
<keyword evidence="8 11" id="KW-0406">Ion transport</keyword>
<dbReference type="Pfam" id="PF01007">
    <property type="entry name" value="IRK"/>
    <property type="match status" value="1"/>
</dbReference>
<dbReference type="AlphaFoldDB" id="A0AAD3E417"/>
<evidence type="ECO:0000256" key="4">
    <source>
        <dbReference type="ARBA" id="ARBA00022692"/>
    </source>
</evidence>
<keyword evidence="5 11" id="KW-0851">Voltage-gated channel</keyword>
<dbReference type="Proteomes" id="UP001054857">
    <property type="component" value="Unassembled WGS sequence"/>
</dbReference>
<evidence type="ECO:0000256" key="6">
    <source>
        <dbReference type="ARBA" id="ARBA00022958"/>
    </source>
</evidence>
<keyword evidence="7 12" id="KW-1133">Transmembrane helix</keyword>
<dbReference type="SUPFAM" id="SSF81296">
    <property type="entry name" value="E set domains"/>
    <property type="match status" value="1"/>
</dbReference>
<keyword evidence="9 12" id="KW-0472">Membrane</keyword>
<dbReference type="PANTHER" id="PTHR11767">
    <property type="entry name" value="INWARD RECTIFIER POTASSIUM CHANNEL"/>
    <property type="match status" value="1"/>
</dbReference>
<dbReference type="PANTHER" id="PTHR11767:SF102">
    <property type="entry name" value="INWARDLY RECTIFYING POTASSIUM CHANNEL 1, ISOFORM F"/>
    <property type="match status" value="1"/>
</dbReference>
<dbReference type="PRINTS" id="PR01320">
    <property type="entry name" value="KIRCHANNEL"/>
</dbReference>
<feature type="transmembrane region" description="Helical" evidence="12">
    <location>
        <begin position="143"/>
        <end position="163"/>
    </location>
</feature>
<dbReference type="GO" id="GO:0034702">
    <property type="term" value="C:monoatomic ion channel complex"/>
    <property type="evidence" value="ECO:0007669"/>
    <property type="project" value="UniProtKB-KW"/>
</dbReference>
<dbReference type="EMBL" id="BMAR01000059">
    <property type="protein sequence ID" value="GFR52224.1"/>
    <property type="molecule type" value="Genomic_DNA"/>
</dbReference>
<evidence type="ECO:0000259" key="13">
    <source>
        <dbReference type="Pfam" id="PF01007"/>
    </source>
</evidence>
<keyword evidence="16" id="KW-1185">Reference proteome</keyword>
<feature type="transmembrane region" description="Helical" evidence="12">
    <location>
        <begin position="77"/>
        <end position="98"/>
    </location>
</feature>
<reference evidence="15 16" key="1">
    <citation type="journal article" date="2021" name="Sci. Rep.">
        <title>Genome sequencing of the multicellular alga Astrephomene provides insights into convergent evolution of germ-soma differentiation.</title>
        <authorList>
            <person name="Yamashita S."/>
            <person name="Yamamoto K."/>
            <person name="Matsuzaki R."/>
            <person name="Suzuki S."/>
            <person name="Yamaguchi H."/>
            <person name="Hirooka S."/>
            <person name="Minakuchi Y."/>
            <person name="Miyagishima S."/>
            <person name="Kawachi M."/>
            <person name="Toyoda A."/>
            <person name="Nozaki H."/>
        </authorList>
    </citation>
    <scope>NUCLEOTIDE SEQUENCE [LARGE SCALE GENOMIC DNA]</scope>
    <source>
        <strain evidence="15 16">NIES-4017</strain>
    </source>
</reference>
<name>A0AAD3E417_9CHLO</name>
<dbReference type="InterPro" id="IPR014756">
    <property type="entry name" value="Ig_E-set"/>
</dbReference>
<evidence type="ECO:0000256" key="8">
    <source>
        <dbReference type="ARBA" id="ARBA00023065"/>
    </source>
</evidence>
<keyword evidence="3 11" id="KW-0633">Potassium transport</keyword>
<comment type="similarity">
    <text evidence="11">Belongs to the inward rectifier-type potassium channel (TC 1.A.2.1) family.</text>
</comment>
<sequence length="349" mass="39303">MPSSPGDRFERMRGDGEGLLTGAARRLSRIRIPFRAPSLLDRSAPYFSGIKRFGISKFQHYWQDPFHTLLNLPWGRFIAIFFVTYVMEFMVFAFLFWIQPDHCISNKDGKFAHALWLSSRTASTLGYNEISPNPNCAVTNLTVMLQVIASSLINFIMLGLVFARFSAPFKRASTIRFSSVMVCNRHASGYWCVSLRVANIRKHQILKPSLRMVLTAVDSITPSNYLFEHLAIEGISTQETNLELGFPANVTHVISPASPLYNLSLLEMDTRMMEILVFVDGIDAMTSKNLSARHAYNTNEVHVNESFLPLHLEMRNGALGLDFSSFDSTALASLELLSEHNVDPSLAER</sequence>
<evidence type="ECO:0000256" key="2">
    <source>
        <dbReference type="ARBA" id="ARBA00022448"/>
    </source>
</evidence>
<keyword evidence="6 11" id="KW-0630">Potassium</keyword>
<evidence type="ECO:0000256" key="11">
    <source>
        <dbReference type="RuleBase" id="RU003822"/>
    </source>
</evidence>
<dbReference type="SUPFAM" id="SSF81324">
    <property type="entry name" value="Voltage-gated potassium channels"/>
    <property type="match status" value="1"/>
</dbReference>